<dbReference type="Proteomes" id="UP000467840">
    <property type="component" value="Chromosome 9"/>
</dbReference>
<evidence type="ECO:0000256" key="1">
    <source>
        <dbReference type="PROSITE-ProRule" id="PRU00047"/>
    </source>
</evidence>
<dbReference type="Pfam" id="PF14392">
    <property type="entry name" value="zf-CCHC_4"/>
    <property type="match status" value="1"/>
</dbReference>
<dbReference type="SUPFAM" id="SSF57756">
    <property type="entry name" value="Retrovirus zinc finger-like domains"/>
    <property type="match status" value="1"/>
</dbReference>
<comment type="caution">
    <text evidence="3">The sequence shown here is derived from an EMBL/GenBank/DDBJ whole genome shotgun (WGS) entry which is preliminary data.</text>
</comment>
<dbReference type="GO" id="GO:0003676">
    <property type="term" value="F:nucleic acid binding"/>
    <property type="evidence" value="ECO:0007669"/>
    <property type="project" value="InterPro"/>
</dbReference>
<proteinExistence type="predicted"/>
<keyword evidence="1" id="KW-0862">Zinc</keyword>
<evidence type="ECO:0000313" key="3">
    <source>
        <dbReference type="EMBL" id="KAF2305927.1"/>
    </source>
</evidence>
<dbReference type="PROSITE" id="PS50158">
    <property type="entry name" value="ZF_CCHC"/>
    <property type="match status" value="1"/>
</dbReference>
<organism evidence="3 4">
    <name type="scientific">Hevea brasiliensis</name>
    <name type="common">Para rubber tree</name>
    <name type="synonym">Siphonia brasiliensis</name>
    <dbReference type="NCBI Taxonomy" id="3981"/>
    <lineage>
        <taxon>Eukaryota</taxon>
        <taxon>Viridiplantae</taxon>
        <taxon>Streptophyta</taxon>
        <taxon>Embryophyta</taxon>
        <taxon>Tracheophyta</taxon>
        <taxon>Spermatophyta</taxon>
        <taxon>Magnoliopsida</taxon>
        <taxon>eudicotyledons</taxon>
        <taxon>Gunneridae</taxon>
        <taxon>Pentapetalae</taxon>
        <taxon>rosids</taxon>
        <taxon>fabids</taxon>
        <taxon>Malpighiales</taxon>
        <taxon>Euphorbiaceae</taxon>
        <taxon>Crotonoideae</taxon>
        <taxon>Micrandreae</taxon>
        <taxon>Hevea</taxon>
    </lineage>
</organism>
<dbReference type="InterPro" id="IPR025836">
    <property type="entry name" value="Zn_knuckle_CX2CX4HX4C"/>
</dbReference>
<keyword evidence="1" id="KW-0479">Metal-binding</keyword>
<dbReference type="InterPro" id="IPR040256">
    <property type="entry name" value="At4g02000-like"/>
</dbReference>
<dbReference type="SMART" id="SM00343">
    <property type="entry name" value="ZnF_C2HC"/>
    <property type="match status" value="1"/>
</dbReference>
<dbReference type="InterPro" id="IPR036875">
    <property type="entry name" value="Znf_CCHC_sf"/>
</dbReference>
<reference evidence="3 4" key="1">
    <citation type="journal article" date="2020" name="Mol. Plant">
        <title>The Chromosome-Based Rubber Tree Genome Provides New Insights into Spurge Genome Evolution and Rubber Biosynthesis.</title>
        <authorList>
            <person name="Liu J."/>
            <person name="Shi C."/>
            <person name="Shi C.C."/>
            <person name="Li W."/>
            <person name="Zhang Q.J."/>
            <person name="Zhang Y."/>
            <person name="Li K."/>
            <person name="Lu H.F."/>
            <person name="Shi C."/>
            <person name="Zhu S.T."/>
            <person name="Xiao Z.Y."/>
            <person name="Nan H."/>
            <person name="Yue Y."/>
            <person name="Zhu X.G."/>
            <person name="Wu Y."/>
            <person name="Hong X.N."/>
            <person name="Fan G.Y."/>
            <person name="Tong Y."/>
            <person name="Zhang D."/>
            <person name="Mao C.L."/>
            <person name="Liu Y.L."/>
            <person name="Hao S.J."/>
            <person name="Liu W.Q."/>
            <person name="Lv M.Q."/>
            <person name="Zhang H.B."/>
            <person name="Liu Y."/>
            <person name="Hu-Tang G.R."/>
            <person name="Wang J.P."/>
            <person name="Wang J.H."/>
            <person name="Sun Y.H."/>
            <person name="Ni S.B."/>
            <person name="Chen W.B."/>
            <person name="Zhang X.C."/>
            <person name="Jiao Y.N."/>
            <person name="Eichler E.E."/>
            <person name="Li G.H."/>
            <person name="Liu X."/>
            <person name="Gao L.Z."/>
        </authorList>
    </citation>
    <scope>NUCLEOTIDE SEQUENCE [LARGE SCALE GENOMIC DNA]</scope>
    <source>
        <strain evidence="4">cv. GT1</strain>
        <tissue evidence="3">Leaf</tissue>
    </source>
</reference>
<feature type="domain" description="CCHC-type" evidence="2">
    <location>
        <begin position="126"/>
        <end position="141"/>
    </location>
</feature>
<dbReference type="EMBL" id="JAAGAX010000008">
    <property type="protein sequence ID" value="KAF2305927.1"/>
    <property type="molecule type" value="Genomic_DNA"/>
</dbReference>
<gene>
    <name evidence="3" type="ORF">GH714_008918</name>
</gene>
<protein>
    <recommendedName>
        <fullName evidence="2">CCHC-type domain-containing protein</fullName>
    </recommendedName>
</protein>
<dbReference type="InterPro" id="IPR001878">
    <property type="entry name" value="Znf_CCHC"/>
</dbReference>
<dbReference type="PANTHER" id="PTHR31286">
    <property type="entry name" value="GLYCINE-RICH CELL WALL STRUCTURAL PROTEIN 1.8-LIKE"/>
    <property type="match status" value="1"/>
</dbReference>
<keyword evidence="4" id="KW-1185">Reference proteome</keyword>
<name>A0A6A6LZG8_HEVBR</name>
<dbReference type="PANTHER" id="PTHR31286:SF167">
    <property type="entry name" value="OS09G0268800 PROTEIN"/>
    <property type="match status" value="1"/>
</dbReference>
<evidence type="ECO:0000313" key="4">
    <source>
        <dbReference type="Proteomes" id="UP000467840"/>
    </source>
</evidence>
<keyword evidence="1" id="KW-0863">Zinc-finger</keyword>
<dbReference type="AlphaFoldDB" id="A0A6A6LZG8"/>
<sequence length="202" mass="22880">MEEVDAQQVLRNKPWCVHNQLLAIQEWPPNVPFDKLSFNSTPIWVQAHGLSPNQLNLYNAKLIGDLVGKYLEVDLTQDGAIGCYMFLRIRAEIHLDLPIKSGFYNSKADDTIEWIRLKYEKLPNVCYSCGLIGHIGRDCKNIEACVEKEQPKTMKSMFGPWLKVSLFHYPKKSLSQEMVAAPQQVLLSSSGTSSILGSSFDY</sequence>
<accession>A0A6A6LZG8</accession>
<evidence type="ECO:0000259" key="2">
    <source>
        <dbReference type="PROSITE" id="PS50158"/>
    </source>
</evidence>
<dbReference type="GO" id="GO:0008270">
    <property type="term" value="F:zinc ion binding"/>
    <property type="evidence" value="ECO:0007669"/>
    <property type="project" value="UniProtKB-KW"/>
</dbReference>